<dbReference type="RefSeq" id="WP_025253392.1">
    <property type="nucleotide sequence ID" value="NZ_CP004353.1"/>
</dbReference>
<dbReference type="InterPro" id="IPR042097">
    <property type="entry name" value="Aminopeptidase_N-like_N_sf"/>
</dbReference>
<accession>W5Y2C6</accession>
<dbReference type="GO" id="GO:0043171">
    <property type="term" value="P:peptide catabolic process"/>
    <property type="evidence" value="ECO:0007669"/>
    <property type="project" value="TreeGrafter"/>
</dbReference>
<dbReference type="GO" id="GO:0016020">
    <property type="term" value="C:membrane"/>
    <property type="evidence" value="ECO:0007669"/>
    <property type="project" value="TreeGrafter"/>
</dbReference>
<evidence type="ECO:0000256" key="5">
    <source>
        <dbReference type="ARBA" id="ARBA00015611"/>
    </source>
</evidence>
<evidence type="ECO:0000256" key="6">
    <source>
        <dbReference type="ARBA" id="ARBA00022438"/>
    </source>
</evidence>
<dbReference type="Pfam" id="PF01433">
    <property type="entry name" value="Peptidase_M1"/>
    <property type="match status" value="1"/>
</dbReference>
<dbReference type="CDD" id="cd09602">
    <property type="entry name" value="M1_APN"/>
    <property type="match status" value="1"/>
</dbReference>
<feature type="domain" description="Aminopeptidase N-like N-terminal" evidence="16">
    <location>
        <begin position="103"/>
        <end position="188"/>
    </location>
</feature>
<dbReference type="Pfam" id="PF17900">
    <property type="entry name" value="Peptidase_M1_N"/>
    <property type="match status" value="1"/>
</dbReference>
<dbReference type="PATRIC" id="fig|1224164.3.peg.2026"/>
<evidence type="ECO:0000256" key="1">
    <source>
        <dbReference type="ARBA" id="ARBA00000098"/>
    </source>
</evidence>
<evidence type="ECO:0000256" key="11">
    <source>
        <dbReference type="ARBA" id="ARBA00023049"/>
    </source>
</evidence>
<evidence type="ECO:0000259" key="15">
    <source>
        <dbReference type="Pfam" id="PF11838"/>
    </source>
</evidence>
<dbReference type="HOGENOM" id="CLU_007335_1_1_11"/>
<dbReference type="Gene3D" id="1.10.390.10">
    <property type="entry name" value="Neutral Protease Domain 2"/>
    <property type="match status" value="1"/>
</dbReference>
<dbReference type="GO" id="GO:0005615">
    <property type="term" value="C:extracellular space"/>
    <property type="evidence" value="ECO:0007669"/>
    <property type="project" value="TreeGrafter"/>
</dbReference>
<evidence type="ECO:0000256" key="2">
    <source>
        <dbReference type="ARBA" id="ARBA00001947"/>
    </source>
</evidence>
<keyword evidence="9" id="KW-0378">Hydrolase</keyword>
<protein>
    <recommendedName>
        <fullName evidence="5">Aminopeptidase N</fullName>
        <ecNumber evidence="4">3.4.11.2</ecNumber>
    </recommendedName>
    <alternativeName>
        <fullName evidence="12">Alanine aminopeptidase</fullName>
    </alternativeName>
    <alternativeName>
        <fullName evidence="13">Lysyl aminopeptidase</fullName>
    </alternativeName>
</protein>
<proteinExistence type="inferred from homology"/>
<keyword evidence="10" id="KW-0862">Zinc</keyword>
<dbReference type="STRING" id="1224164.B843_10030"/>
<evidence type="ECO:0000256" key="4">
    <source>
        <dbReference type="ARBA" id="ARBA00012564"/>
    </source>
</evidence>
<dbReference type="InterPro" id="IPR012778">
    <property type="entry name" value="Pept_M1_aminopeptidase"/>
</dbReference>
<dbReference type="KEGG" id="cvt:B843_10030"/>
<dbReference type="Pfam" id="PF11838">
    <property type="entry name" value="ERAP1_C"/>
    <property type="match status" value="1"/>
</dbReference>
<dbReference type="FunFam" id="2.60.40.1730:FF:000010">
    <property type="entry name" value="Putative aminopeptidase N"/>
    <property type="match status" value="1"/>
</dbReference>
<evidence type="ECO:0000259" key="14">
    <source>
        <dbReference type="Pfam" id="PF01433"/>
    </source>
</evidence>
<evidence type="ECO:0000313" key="18">
    <source>
        <dbReference type="Proteomes" id="UP000019222"/>
    </source>
</evidence>
<dbReference type="PANTHER" id="PTHR11533:SF174">
    <property type="entry name" value="PUROMYCIN-SENSITIVE AMINOPEPTIDASE-RELATED"/>
    <property type="match status" value="1"/>
</dbReference>
<evidence type="ECO:0000259" key="16">
    <source>
        <dbReference type="Pfam" id="PF17900"/>
    </source>
</evidence>
<dbReference type="SUPFAM" id="SSF55486">
    <property type="entry name" value="Metalloproteases ('zincins'), catalytic domain"/>
    <property type="match status" value="1"/>
</dbReference>
<sequence>MSSINLTRVEAANRKRLLEVSHYSIDVDLTASEEVFPSVTVVDFEVIEAGDTFLDLRARSVERVELDGADITAADYDPAAGIALLGLGVGKHRVRVTATCEYSRTGQGLHRFVDPADGEVYLYTQFETADAKRVFACFDQPDLKATYSLAITAPSDWKVITNSPQEVENRGESSVFRSEITTPLSTYLVAICAGKYHEVTDTWRGELTHHPETPAGQPTELEIPLAIYCRQSLAQFLDAEVLFEETKQGFEFYHANFGVAYPFGKYDQLFVPEFNAGAMENAGAVTFRDEYVFSSKETRYRYERRCETILHEMAHMWFGDLVTMAWWDDLWLNESFATWSAAISQAENTKFDTAWVTFANVEKSWAYQQDQLPSTHPISTDASDIETVEQNFDGITYAKGASVLKQLQAYVGREAFFAGVRQHFASHAFSNATFADLLEALEKASGRDLSGWAGQWLKTTGINTLSASFEVSDGAYSSFALTQSGAQPGAGELRTHRVAVGLYRLIDGTVQRTDRVELDLNGARQDVPELVGVKKADLVLVNDDDLTYCLIDLDPESLAFVVDNIDKIADPMARTLCWSAAWEMTRDGRMRARDFVALAARGATHETEIAVLERVLMQASRAVASYADPEWAKATGRDLLANALLNGARSAEPGSDFQLAFVQALAKVELSAEAVDFFRAVVDGDSPLEGLAVDSGLRWWALTALIAAGEYPEDAAREKIAALLAEDNTSAGQVAATRAAAAIPTAEVKATVFDEVTAVPNALTNLELRHKLEGLTFAGSSKLLQGCGEKTFERARKIWAGLSSDVALHVIGGVYPRWEISDEAIASAERFLGADDLPGGLRRVVSEGKAGQERALRNRRFDAQ</sequence>
<evidence type="ECO:0000256" key="10">
    <source>
        <dbReference type="ARBA" id="ARBA00022833"/>
    </source>
</evidence>
<gene>
    <name evidence="17" type="ORF">B843_10030</name>
</gene>
<dbReference type="Gene3D" id="2.60.40.1730">
    <property type="entry name" value="tricorn interacting facor f3 domain"/>
    <property type="match status" value="1"/>
</dbReference>
<keyword evidence="6 17" id="KW-0031">Aminopeptidase</keyword>
<dbReference type="NCBIfam" id="TIGR02412">
    <property type="entry name" value="pepN_strep_liv"/>
    <property type="match status" value="1"/>
</dbReference>
<dbReference type="InterPro" id="IPR024571">
    <property type="entry name" value="ERAP1-like_C_dom"/>
</dbReference>
<feature type="domain" description="ERAP1-like C-terminal" evidence="15">
    <location>
        <begin position="538"/>
        <end position="850"/>
    </location>
</feature>
<dbReference type="PANTHER" id="PTHR11533">
    <property type="entry name" value="PROTEASE M1 ZINC METALLOPROTEASE"/>
    <property type="match status" value="1"/>
</dbReference>
<evidence type="ECO:0000256" key="13">
    <source>
        <dbReference type="ARBA" id="ARBA00031533"/>
    </source>
</evidence>
<dbReference type="InterPro" id="IPR001930">
    <property type="entry name" value="Peptidase_M1"/>
</dbReference>
<keyword evidence="8" id="KW-0479">Metal-binding</keyword>
<evidence type="ECO:0000256" key="7">
    <source>
        <dbReference type="ARBA" id="ARBA00022670"/>
    </source>
</evidence>
<feature type="domain" description="Peptidase M1 membrane alanine aminopeptidase" evidence="14">
    <location>
        <begin position="243"/>
        <end position="456"/>
    </location>
</feature>
<name>W5Y2C6_9CORY</name>
<dbReference type="InterPro" id="IPR050344">
    <property type="entry name" value="Peptidase_M1_aminopeptidases"/>
</dbReference>
<dbReference type="SUPFAM" id="SSF63737">
    <property type="entry name" value="Leukotriene A4 hydrolase N-terminal domain"/>
    <property type="match status" value="1"/>
</dbReference>
<dbReference type="EMBL" id="CP004353">
    <property type="protein sequence ID" value="AHI23391.1"/>
    <property type="molecule type" value="Genomic_DNA"/>
</dbReference>
<keyword evidence="18" id="KW-1185">Reference proteome</keyword>
<dbReference type="GO" id="GO:0005737">
    <property type="term" value="C:cytoplasm"/>
    <property type="evidence" value="ECO:0007669"/>
    <property type="project" value="TreeGrafter"/>
</dbReference>
<dbReference type="FunFam" id="1.10.390.10:FF:000004">
    <property type="entry name" value="Aminopeptidase N"/>
    <property type="match status" value="1"/>
</dbReference>
<dbReference type="AlphaFoldDB" id="W5Y2C6"/>
<dbReference type="InterPro" id="IPR045357">
    <property type="entry name" value="Aminopeptidase_N-like_N"/>
</dbReference>
<dbReference type="GO" id="GO:0006508">
    <property type="term" value="P:proteolysis"/>
    <property type="evidence" value="ECO:0007669"/>
    <property type="project" value="UniProtKB-KW"/>
</dbReference>
<reference evidence="17 18" key="1">
    <citation type="submission" date="2013-02" db="EMBL/GenBank/DDBJ databases">
        <title>The complete genome sequence of Corynebacterium vitaeruminis DSM 20294.</title>
        <authorList>
            <person name="Ruckert C."/>
            <person name="Albersmeier A."/>
            <person name="Kalinowski J."/>
        </authorList>
    </citation>
    <scope>NUCLEOTIDE SEQUENCE [LARGE SCALE GENOMIC DNA]</scope>
    <source>
        <strain evidence="18">ATCC 10234</strain>
    </source>
</reference>
<dbReference type="GO" id="GO:0008270">
    <property type="term" value="F:zinc ion binding"/>
    <property type="evidence" value="ECO:0007669"/>
    <property type="project" value="InterPro"/>
</dbReference>
<comment type="similarity">
    <text evidence="3">Belongs to the peptidase M1 family.</text>
</comment>
<comment type="catalytic activity">
    <reaction evidence="1">
        <text>Release of an N-terminal amino acid, Xaa-|-Yaa- from a peptide, amide or arylamide. Xaa is preferably Ala, but may be most amino acids including Pro (slow action). When a terminal hydrophobic residue is followed by a prolyl residue, the two may be released as an intact Xaa-Pro dipeptide.</text>
        <dbReference type="EC" id="3.4.11.2"/>
    </reaction>
</comment>
<organism evidence="17 18">
    <name type="scientific">Corynebacterium vitaeruminis DSM 20294</name>
    <dbReference type="NCBI Taxonomy" id="1224164"/>
    <lineage>
        <taxon>Bacteria</taxon>
        <taxon>Bacillati</taxon>
        <taxon>Actinomycetota</taxon>
        <taxon>Actinomycetes</taxon>
        <taxon>Mycobacteriales</taxon>
        <taxon>Corynebacteriaceae</taxon>
        <taxon>Corynebacterium</taxon>
    </lineage>
</organism>
<dbReference type="MEROPS" id="M01.009"/>
<keyword evidence="7" id="KW-0645">Protease</keyword>
<keyword evidence="11" id="KW-0482">Metalloprotease</keyword>
<dbReference type="GO" id="GO:0042277">
    <property type="term" value="F:peptide binding"/>
    <property type="evidence" value="ECO:0007669"/>
    <property type="project" value="TreeGrafter"/>
</dbReference>
<dbReference type="InterPro" id="IPR027268">
    <property type="entry name" value="Peptidase_M4/M1_CTD_sf"/>
</dbReference>
<dbReference type="PRINTS" id="PR00756">
    <property type="entry name" value="ALADIPTASE"/>
</dbReference>
<evidence type="ECO:0000256" key="8">
    <source>
        <dbReference type="ARBA" id="ARBA00022723"/>
    </source>
</evidence>
<evidence type="ECO:0000256" key="9">
    <source>
        <dbReference type="ARBA" id="ARBA00022801"/>
    </source>
</evidence>
<evidence type="ECO:0000313" key="17">
    <source>
        <dbReference type="EMBL" id="AHI23391.1"/>
    </source>
</evidence>
<dbReference type="Proteomes" id="UP000019222">
    <property type="component" value="Chromosome"/>
</dbReference>
<comment type="cofactor">
    <cofactor evidence="2">
        <name>Zn(2+)</name>
        <dbReference type="ChEBI" id="CHEBI:29105"/>
    </cofactor>
</comment>
<dbReference type="InterPro" id="IPR014782">
    <property type="entry name" value="Peptidase_M1_dom"/>
</dbReference>
<evidence type="ECO:0000256" key="12">
    <source>
        <dbReference type="ARBA" id="ARBA00029811"/>
    </source>
</evidence>
<dbReference type="GO" id="GO:0070006">
    <property type="term" value="F:metalloaminopeptidase activity"/>
    <property type="evidence" value="ECO:0007669"/>
    <property type="project" value="TreeGrafter"/>
</dbReference>
<evidence type="ECO:0000256" key="3">
    <source>
        <dbReference type="ARBA" id="ARBA00010136"/>
    </source>
</evidence>
<dbReference type="GO" id="GO:0016285">
    <property type="term" value="F:alanyl aminopeptidase activity"/>
    <property type="evidence" value="ECO:0007669"/>
    <property type="project" value="UniProtKB-EC"/>
</dbReference>
<dbReference type="eggNOG" id="COG0308">
    <property type="taxonomic scope" value="Bacteria"/>
</dbReference>
<dbReference type="EC" id="3.4.11.2" evidence="4"/>